<accession>A0A183UTA8</accession>
<dbReference type="InterPro" id="IPR017452">
    <property type="entry name" value="GPCR_Rhodpsn_7TM"/>
</dbReference>
<evidence type="ECO:0000256" key="2">
    <source>
        <dbReference type="ARBA" id="ARBA00022475"/>
    </source>
</evidence>
<evidence type="ECO:0000256" key="9">
    <source>
        <dbReference type="SAM" id="Phobius"/>
    </source>
</evidence>
<evidence type="ECO:0000259" key="10">
    <source>
        <dbReference type="PROSITE" id="PS50262"/>
    </source>
</evidence>
<evidence type="ECO:0000256" key="3">
    <source>
        <dbReference type="ARBA" id="ARBA00022692"/>
    </source>
</evidence>
<dbReference type="PANTHER" id="PTHR24229:SF84">
    <property type="entry name" value="G-PROTEIN COUPLED RECEPTORS FAMILY 1 PROFILE DOMAIN-CONTAINING PROTEIN"/>
    <property type="match status" value="1"/>
</dbReference>
<evidence type="ECO:0000313" key="13">
    <source>
        <dbReference type="WBParaSite" id="TCNE_0001172801-mRNA-1"/>
    </source>
</evidence>
<keyword evidence="4 9" id="KW-1133">Transmembrane helix</keyword>
<proteinExistence type="predicted"/>
<gene>
    <name evidence="11" type="ORF">TCNE_LOCUS11728</name>
</gene>
<dbReference type="Gene3D" id="1.20.1070.10">
    <property type="entry name" value="Rhodopsin 7-helix transmembrane proteins"/>
    <property type="match status" value="1"/>
</dbReference>
<dbReference type="GO" id="GO:0004930">
    <property type="term" value="F:G protein-coupled receptor activity"/>
    <property type="evidence" value="ECO:0007669"/>
    <property type="project" value="UniProtKB-KW"/>
</dbReference>
<keyword evidence="8" id="KW-0807">Transducer</keyword>
<dbReference type="AlphaFoldDB" id="A0A183UTA8"/>
<keyword evidence="3 9" id="KW-0812">Transmembrane</keyword>
<dbReference type="Pfam" id="PF00001">
    <property type="entry name" value="7tm_1"/>
    <property type="match status" value="1"/>
</dbReference>
<reference evidence="11 12" key="2">
    <citation type="submission" date="2018-11" db="EMBL/GenBank/DDBJ databases">
        <authorList>
            <consortium name="Pathogen Informatics"/>
        </authorList>
    </citation>
    <scope>NUCLEOTIDE SEQUENCE [LARGE SCALE GENOMIC DNA]</scope>
</reference>
<keyword evidence="5" id="KW-0297">G-protein coupled receptor</keyword>
<comment type="subcellular location">
    <subcellularLocation>
        <location evidence="1">Cell membrane</location>
        <topology evidence="1">Multi-pass membrane protein</topology>
    </subcellularLocation>
</comment>
<dbReference type="GO" id="GO:0043005">
    <property type="term" value="C:neuron projection"/>
    <property type="evidence" value="ECO:0007669"/>
    <property type="project" value="TreeGrafter"/>
</dbReference>
<evidence type="ECO:0000256" key="1">
    <source>
        <dbReference type="ARBA" id="ARBA00004651"/>
    </source>
</evidence>
<dbReference type="PRINTS" id="PR00237">
    <property type="entry name" value="GPCRRHODOPSN"/>
</dbReference>
<evidence type="ECO:0000256" key="8">
    <source>
        <dbReference type="ARBA" id="ARBA00023224"/>
    </source>
</evidence>
<dbReference type="GO" id="GO:0042277">
    <property type="term" value="F:peptide binding"/>
    <property type="evidence" value="ECO:0007669"/>
    <property type="project" value="TreeGrafter"/>
</dbReference>
<reference evidence="13" key="1">
    <citation type="submission" date="2016-06" db="UniProtKB">
        <authorList>
            <consortium name="WormBaseParasite"/>
        </authorList>
    </citation>
    <scope>IDENTIFICATION</scope>
</reference>
<dbReference type="EMBL" id="UYWY01020964">
    <property type="protein sequence ID" value="VDM43049.1"/>
    <property type="molecule type" value="Genomic_DNA"/>
</dbReference>
<keyword evidence="6 9" id="KW-0472">Membrane</keyword>
<dbReference type="InterPro" id="IPR000276">
    <property type="entry name" value="GPCR_Rhodpsn"/>
</dbReference>
<feature type="transmembrane region" description="Helical" evidence="9">
    <location>
        <begin position="227"/>
        <end position="250"/>
    </location>
</feature>
<evidence type="ECO:0000313" key="11">
    <source>
        <dbReference type="EMBL" id="VDM43049.1"/>
    </source>
</evidence>
<dbReference type="Proteomes" id="UP000050794">
    <property type="component" value="Unassembled WGS sequence"/>
</dbReference>
<evidence type="ECO:0000256" key="4">
    <source>
        <dbReference type="ARBA" id="ARBA00022989"/>
    </source>
</evidence>
<dbReference type="PROSITE" id="PS50262">
    <property type="entry name" value="G_PROTEIN_RECEP_F1_2"/>
    <property type="match status" value="1"/>
</dbReference>
<dbReference type="PANTHER" id="PTHR24229">
    <property type="entry name" value="NEUROPEPTIDES RECEPTOR"/>
    <property type="match status" value="1"/>
</dbReference>
<keyword evidence="2" id="KW-1003">Cell membrane</keyword>
<feature type="transmembrane region" description="Helical" evidence="9">
    <location>
        <begin position="185"/>
        <end position="206"/>
    </location>
</feature>
<feature type="transmembrane region" description="Helical" evidence="9">
    <location>
        <begin position="136"/>
        <end position="159"/>
    </location>
</feature>
<organism evidence="12 13">
    <name type="scientific">Toxocara canis</name>
    <name type="common">Canine roundworm</name>
    <dbReference type="NCBI Taxonomy" id="6265"/>
    <lineage>
        <taxon>Eukaryota</taxon>
        <taxon>Metazoa</taxon>
        <taxon>Ecdysozoa</taxon>
        <taxon>Nematoda</taxon>
        <taxon>Chromadorea</taxon>
        <taxon>Rhabditida</taxon>
        <taxon>Spirurina</taxon>
        <taxon>Ascaridomorpha</taxon>
        <taxon>Ascaridoidea</taxon>
        <taxon>Toxocaridae</taxon>
        <taxon>Toxocara</taxon>
    </lineage>
</organism>
<name>A0A183UTA8_TOXCA</name>
<protein>
    <submittedName>
        <fullName evidence="13">G_PROTEIN_RECEP_F1_2 domain-containing protein</fullName>
    </submittedName>
</protein>
<dbReference type="GO" id="GO:0005886">
    <property type="term" value="C:plasma membrane"/>
    <property type="evidence" value="ECO:0007669"/>
    <property type="project" value="UniProtKB-SubCell"/>
</dbReference>
<sequence>MMANSAEYWVVALYSWLALTGLFGNVWVMLSVLGELCRCCQPQWPHVRCKPAVHCSATVYLLVLSVVDLISILPVPLLATDILYNKWPFGLLLCKLLFFCEGANKSLSPLVLTALSVDRYVAVCRSTLVWLRQSKFALLILLACFLLSLFFIMPVVYFAEINDMVDANYREHSKCVVQMPKSFDIMHVFTCYLLPLLLICSVYVAILHRLYQHTRTSTVGRRTSISLGRVLKCSVFVVAFYFICWTPYWALRIVAVLQGLFRAQFMLCFKCLKIVLGNVTIVYLPVAVSCELGNHEADVGWDRMKSQFMYCLALATVAEPSESLVAGYDVETVLNGSLEFVHDVDIQIDGEHYNVGDVSGQEVALMYMVHALPYAQSAFNWLFYAFLNRNLRQSSSRCSTAIRSVAITSNFFDSVHRTSANSTVVSLWGLLQNAATRLRGAAGNTGDLLLRQSWFHPGWHITVR</sequence>
<feature type="transmembrane region" description="Helical" evidence="9">
    <location>
        <begin position="12"/>
        <end position="36"/>
    </location>
</feature>
<feature type="transmembrane region" description="Helical" evidence="9">
    <location>
        <begin position="57"/>
        <end position="77"/>
    </location>
</feature>
<dbReference type="SUPFAM" id="SSF81321">
    <property type="entry name" value="Family A G protein-coupled receptor-like"/>
    <property type="match status" value="1"/>
</dbReference>
<evidence type="ECO:0000256" key="6">
    <source>
        <dbReference type="ARBA" id="ARBA00023136"/>
    </source>
</evidence>
<evidence type="ECO:0000256" key="5">
    <source>
        <dbReference type="ARBA" id="ARBA00023040"/>
    </source>
</evidence>
<evidence type="ECO:0000313" key="12">
    <source>
        <dbReference type="Proteomes" id="UP000050794"/>
    </source>
</evidence>
<evidence type="ECO:0000256" key="7">
    <source>
        <dbReference type="ARBA" id="ARBA00023170"/>
    </source>
</evidence>
<dbReference type="WBParaSite" id="TCNE_0001172801-mRNA-1">
    <property type="protein sequence ID" value="TCNE_0001172801-mRNA-1"/>
    <property type="gene ID" value="TCNE_0001172801"/>
</dbReference>
<keyword evidence="7" id="KW-0675">Receptor</keyword>
<feature type="domain" description="G-protein coupled receptors family 1 profile" evidence="10">
    <location>
        <begin position="24"/>
        <end position="288"/>
    </location>
</feature>
<keyword evidence="12" id="KW-1185">Reference proteome</keyword>